<evidence type="ECO:0000256" key="2">
    <source>
        <dbReference type="ARBA" id="ARBA00022980"/>
    </source>
</evidence>
<dbReference type="Pfam" id="PF00177">
    <property type="entry name" value="Ribosomal_S7"/>
    <property type="match status" value="1"/>
</dbReference>
<evidence type="ECO:0000256" key="4">
    <source>
        <dbReference type="SAM" id="MobiDB-lite"/>
    </source>
</evidence>
<evidence type="ECO:0000313" key="6">
    <source>
        <dbReference type="EMBL" id="KAJ3481414.1"/>
    </source>
</evidence>
<feature type="region of interest" description="Disordered" evidence="4">
    <location>
        <begin position="50"/>
        <end position="71"/>
    </location>
</feature>
<proteinExistence type="inferred from homology"/>
<keyword evidence="7" id="KW-1185">Reference proteome</keyword>
<sequence>MLPVFRHGVARSSWNFTRAASTSATETMKGTMAALGSIVSGSADAPQPPAALKPVLPLSPSPSPSSQPVINIPPDEDPLLRYLTASIQQHGHRQSAARVTARTLLHLHAFTRAPPLPILREAIFKAAPAVRCMNFRIGAKAVVKPVALGEKQRIRTAVTWILKSIEKPKGVQTLEERLARELIGIIQGTSSVLQKKEEVHKLAMANRQVSSLVLYARGPLTFVLGVMHVVDDGRTLYDLCLQCFVHDVVPPQGPHQRGHNLLCVERQVFVDGGRIWCSIRTFTSGITISSD</sequence>
<comment type="caution">
    <text evidence="6">The sequence shown here is derived from an EMBL/GenBank/DDBJ whole genome shotgun (WGS) entry which is preliminary data.</text>
</comment>
<dbReference type="GO" id="GO:0006412">
    <property type="term" value="P:translation"/>
    <property type="evidence" value="ECO:0007669"/>
    <property type="project" value="InterPro"/>
</dbReference>
<dbReference type="GO" id="GO:1990904">
    <property type="term" value="C:ribonucleoprotein complex"/>
    <property type="evidence" value="ECO:0007669"/>
    <property type="project" value="UniProtKB-KW"/>
</dbReference>
<protein>
    <recommendedName>
        <fullName evidence="5">Small ribosomal subunit protein uS7 domain-containing protein</fullName>
    </recommendedName>
</protein>
<evidence type="ECO:0000313" key="7">
    <source>
        <dbReference type="Proteomes" id="UP001212997"/>
    </source>
</evidence>
<evidence type="ECO:0000256" key="1">
    <source>
        <dbReference type="ARBA" id="ARBA00007151"/>
    </source>
</evidence>
<dbReference type="PANTHER" id="PTHR11205">
    <property type="entry name" value="RIBOSOMAL PROTEIN S7"/>
    <property type="match status" value="1"/>
</dbReference>
<reference evidence="6" key="1">
    <citation type="submission" date="2022-07" db="EMBL/GenBank/DDBJ databases">
        <title>Genome Sequence of Physisporinus lineatus.</title>
        <authorList>
            <person name="Buettner E."/>
        </authorList>
    </citation>
    <scope>NUCLEOTIDE SEQUENCE</scope>
    <source>
        <strain evidence="6">VT162</strain>
    </source>
</reference>
<dbReference type="AlphaFoldDB" id="A0AAD5YH04"/>
<feature type="domain" description="Small ribosomal subunit protein uS7" evidence="5">
    <location>
        <begin position="74"/>
        <end position="207"/>
    </location>
</feature>
<dbReference type="InterPro" id="IPR036823">
    <property type="entry name" value="Ribosomal_uS7_dom_sf"/>
</dbReference>
<dbReference type="InterPro" id="IPR047988">
    <property type="entry name" value="Ribosomal_uS7m_fungi"/>
</dbReference>
<comment type="similarity">
    <text evidence="1">Belongs to the universal ribosomal protein uS7 family.</text>
</comment>
<evidence type="ECO:0000259" key="5">
    <source>
        <dbReference type="Pfam" id="PF00177"/>
    </source>
</evidence>
<dbReference type="CDD" id="cd14868">
    <property type="entry name" value="uS7_Mitochondria_Fungi"/>
    <property type="match status" value="1"/>
</dbReference>
<dbReference type="InterPro" id="IPR000235">
    <property type="entry name" value="Ribosomal_uS7"/>
</dbReference>
<feature type="compositionally biased region" description="Pro residues" evidence="4">
    <location>
        <begin position="50"/>
        <end position="65"/>
    </location>
</feature>
<dbReference type="Proteomes" id="UP001212997">
    <property type="component" value="Unassembled WGS sequence"/>
</dbReference>
<dbReference type="Gene3D" id="1.10.455.10">
    <property type="entry name" value="Ribosomal protein S7 domain"/>
    <property type="match status" value="1"/>
</dbReference>
<dbReference type="EMBL" id="JANAWD010000322">
    <property type="protein sequence ID" value="KAJ3481414.1"/>
    <property type="molecule type" value="Genomic_DNA"/>
</dbReference>
<gene>
    <name evidence="6" type="ORF">NLI96_g7671</name>
</gene>
<dbReference type="SUPFAM" id="SSF47973">
    <property type="entry name" value="Ribosomal protein S7"/>
    <property type="match status" value="1"/>
</dbReference>
<keyword evidence="2" id="KW-0689">Ribosomal protein</keyword>
<name>A0AAD5YH04_9APHY</name>
<evidence type="ECO:0000256" key="3">
    <source>
        <dbReference type="ARBA" id="ARBA00023274"/>
    </source>
</evidence>
<accession>A0AAD5YH04</accession>
<organism evidence="6 7">
    <name type="scientific">Meripilus lineatus</name>
    <dbReference type="NCBI Taxonomy" id="2056292"/>
    <lineage>
        <taxon>Eukaryota</taxon>
        <taxon>Fungi</taxon>
        <taxon>Dikarya</taxon>
        <taxon>Basidiomycota</taxon>
        <taxon>Agaricomycotina</taxon>
        <taxon>Agaricomycetes</taxon>
        <taxon>Polyporales</taxon>
        <taxon>Meripilaceae</taxon>
        <taxon>Meripilus</taxon>
    </lineage>
</organism>
<keyword evidence="3" id="KW-0687">Ribonucleoprotein</keyword>
<dbReference type="GO" id="GO:0005840">
    <property type="term" value="C:ribosome"/>
    <property type="evidence" value="ECO:0007669"/>
    <property type="project" value="UniProtKB-KW"/>
</dbReference>
<dbReference type="InterPro" id="IPR023798">
    <property type="entry name" value="Ribosomal_uS7_dom"/>
</dbReference>